<dbReference type="EMBL" id="HG740270">
    <property type="protein sequence ID" value="CDP20418.1"/>
    <property type="molecule type" value="Genomic_DNA"/>
</dbReference>
<dbReference type="InterPro" id="IPR007315">
    <property type="entry name" value="PIG-V/Gpi18"/>
</dbReference>
<accession>A0A068VL65</accession>
<evidence type="ECO:0000256" key="5">
    <source>
        <dbReference type="ARBA" id="ARBA00022676"/>
    </source>
</evidence>
<evidence type="ECO:0000256" key="2">
    <source>
        <dbReference type="ARBA" id="ARBA00004687"/>
    </source>
</evidence>
<comment type="function">
    <text evidence="11">Mannosyltransferase involved in glycosylphosphatidylinositol-anchor biosynthesis.</text>
</comment>
<dbReference type="EC" id="2.4.1.-" evidence="11"/>
<keyword evidence="8 11" id="KW-0256">Endoplasmic reticulum</keyword>
<evidence type="ECO:0000256" key="8">
    <source>
        <dbReference type="ARBA" id="ARBA00022824"/>
    </source>
</evidence>
<dbReference type="UniPathway" id="UPA00196"/>
<dbReference type="PANTHER" id="PTHR12468">
    <property type="entry name" value="GPI MANNOSYLTRANSFERASE 2"/>
    <property type="match status" value="1"/>
</dbReference>
<dbReference type="AlphaFoldDB" id="A0A068VL65"/>
<evidence type="ECO:0000256" key="9">
    <source>
        <dbReference type="ARBA" id="ARBA00022989"/>
    </source>
</evidence>
<keyword evidence="13" id="KW-1185">Reference proteome</keyword>
<dbReference type="GO" id="GO:0031501">
    <property type="term" value="C:mannosyltransferase complex"/>
    <property type="evidence" value="ECO:0007669"/>
    <property type="project" value="TreeGrafter"/>
</dbReference>
<dbReference type="Gramene" id="CDP20418">
    <property type="protein sequence ID" value="CDP20418"/>
    <property type="gene ID" value="GSCOC_T00002580001"/>
</dbReference>
<organism evidence="12 13">
    <name type="scientific">Coffea canephora</name>
    <name type="common">Robusta coffee</name>
    <dbReference type="NCBI Taxonomy" id="49390"/>
    <lineage>
        <taxon>Eukaryota</taxon>
        <taxon>Viridiplantae</taxon>
        <taxon>Streptophyta</taxon>
        <taxon>Embryophyta</taxon>
        <taxon>Tracheophyta</taxon>
        <taxon>Spermatophyta</taxon>
        <taxon>Magnoliopsida</taxon>
        <taxon>eudicotyledons</taxon>
        <taxon>Gunneridae</taxon>
        <taxon>Pentapetalae</taxon>
        <taxon>asterids</taxon>
        <taxon>lamiids</taxon>
        <taxon>Gentianales</taxon>
        <taxon>Rubiaceae</taxon>
        <taxon>Ixoroideae</taxon>
        <taxon>Gardenieae complex</taxon>
        <taxon>Bertiereae - Coffeeae clade</taxon>
        <taxon>Coffeeae</taxon>
        <taxon>Coffea</taxon>
    </lineage>
</organism>
<dbReference type="GO" id="GO:0006506">
    <property type="term" value="P:GPI anchor biosynthetic process"/>
    <property type="evidence" value="ECO:0007669"/>
    <property type="project" value="UniProtKB-UniPathway"/>
</dbReference>
<name>A0A068VL65_COFCA</name>
<dbReference type="FunCoup" id="A0A068VL65">
    <property type="interactions" value="2646"/>
</dbReference>
<evidence type="ECO:0000256" key="1">
    <source>
        <dbReference type="ARBA" id="ARBA00004477"/>
    </source>
</evidence>
<gene>
    <name evidence="12" type="ORF">GSCOC_T00002580001</name>
</gene>
<feature type="transmembrane region" description="Helical" evidence="11">
    <location>
        <begin position="251"/>
        <end position="271"/>
    </location>
</feature>
<keyword evidence="10 11" id="KW-0472">Membrane</keyword>
<feature type="transmembrane region" description="Helical" evidence="11">
    <location>
        <begin position="101"/>
        <end position="120"/>
    </location>
</feature>
<dbReference type="Pfam" id="PF04188">
    <property type="entry name" value="Mannosyl_trans2"/>
    <property type="match status" value="1"/>
</dbReference>
<keyword evidence="9 11" id="KW-1133">Transmembrane helix</keyword>
<feature type="transmembrane region" description="Helical" evidence="11">
    <location>
        <begin position="191"/>
        <end position="216"/>
    </location>
</feature>
<feature type="transmembrane region" description="Helical" evidence="11">
    <location>
        <begin position="485"/>
        <end position="506"/>
    </location>
</feature>
<dbReference type="InParanoid" id="A0A068VL65"/>
<comment type="similarity">
    <text evidence="3 11">Belongs to the PIGV family.</text>
</comment>
<evidence type="ECO:0000256" key="11">
    <source>
        <dbReference type="RuleBase" id="RU363112"/>
    </source>
</evidence>
<keyword evidence="4 11" id="KW-0337">GPI-anchor biosynthesis</keyword>
<evidence type="ECO:0000313" key="13">
    <source>
        <dbReference type="Proteomes" id="UP000295252"/>
    </source>
</evidence>
<feature type="transmembrane region" description="Helical" evidence="11">
    <location>
        <begin position="427"/>
        <end position="449"/>
    </location>
</feature>
<evidence type="ECO:0000256" key="10">
    <source>
        <dbReference type="ARBA" id="ARBA00023136"/>
    </source>
</evidence>
<keyword evidence="7 11" id="KW-0812">Transmembrane</keyword>
<keyword evidence="5 11" id="KW-0328">Glycosyltransferase</keyword>
<comment type="subcellular location">
    <subcellularLocation>
        <location evidence="1 11">Endoplasmic reticulum membrane</location>
        <topology evidence="1 11">Multi-pass membrane protein</topology>
    </subcellularLocation>
</comment>
<feature type="transmembrane region" description="Helical" evidence="11">
    <location>
        <begin position="132"/>
        <end position="153"/>
    </location>
</feature>
<dbReference type="GO" id="GO:0000009">
    <property type="term" value="F:alpha-1,6-mannosyltransferase activity"/>
    <property type="evidence" value="ECO:0007669"/>
    <property type="project" value="InterPro"/>
</dbReference>
<dbReference type="STRING" id="49390.A0A068VL65"/>
<dbReference type="Proteomes" id="UP000295252">
    <property type="component" value="Unassembled WGS sequence"/>
</dbReference>
<sequence length="509" mass="56867">MMRKSSSIDPRDHTRLVLKYAISSRLLLITLISLWRSFLSPYDTSAFIYPGCLSSADANANADTDPQLLFPHVASALEGSIVWDSVYYVRIAQCGYEYEQSYAFFPLLPICISLLSRTVFAPLIPIIGHKAVLGLSGYVLNNIAFVFTALYIYRLSILILNDSEVALRASILFCFNPASVFYSSIYSESLYAVFSIVGLYNLLGHANNVATLCFALSGAARSNGMLNAGYFCFQAMHQAYDAIILKKHASLALPVVVSGAFRCFCIFIPFVSFQAYGYLNICRRHAEDEMIPWCRARIPLLYDHIQSHYWGVGFLKYFQVKQLPNFLLATPVLSLAICSIVYYVKLSPKVFFSLGLGAFPANKELFAYIIPPGTTGEPETPGSLEDETSSTLQDAQSLRQRKRFTKGWSTVRNVSLQSGNVSSEGRACLPVLVIPFILHTGFMAATAFLVMHVQVATRFLSASPLLYWFASHVMMTPSIAKRWGYFIWVYCASYILIGSLLFSNFYPFT</sequence>
<protein>
    <recommendedName>
        <fullName evidence="11">GPI mannosyltransferase 2</fullName>
        <ecNumber evidence="11">2.4.1.-</ecNumber>
    </recommendedName>
</protein>
<reference evidence="13" key="1">
    <citation type="journal article" date="2014" name="Science">
        <title>The coffee genome provides insight into the convergent evolution of caffeine biosynthesis.</title>
        <authorList>
            <person name="Denoeud F."/>
            <person name="Carretero-Paulet L."/>
            <person name="Dereeper A."/>
            <person name="Droc G."/>
            <person name="Guyot R."/>
            <person name="Pietrella M."/>
            <person name="Zheng C."/>
            <person name="Alberti A."/>
            <person name="Anthony F."/>
            <person name="Aprea G."/>
            <person name="Aury J.M."/>
            <person name="Bento P."/>
            <person name="Bernard M."/>
            <person name="Bocs S."/>
            <person name="Campa C."/>
            <person name="Cenci A."/>
            <person name="Combes M.C."/>
            <person name="Crouzillat D."/>
            <person name="Da Silva C."/>
            <person name="Daddiego L."/>
            <person name="De Bellis F."/>
            <person name="Dussert S."/>
            <person name="Garsmeur O."/>
            <person name="Gayraud T."/>
            <person name="Guignon V."/>
            <person name="Jahn K."/>
            <person name="Jamilloux V."/>
            <person name="Joet T."/>
            <person name="Labadie K."/>
            <person name="Lan T."/>
            <person name="Leclercq J."/>
            <person name="Lepelley M."/>
            <person name="Leroy T."/>
            <person name="Li L.T."/>
            <person name="Librado P."/>
            <person name="Lopez L."/>
            <person name="Munoz A."/>
            <person name="Noel B."/>
            <person name="Pallavicini A."/>
            <person name="Perrotta G."/>
            <person name="Poncet V."/>
            <person name="Pot D."/>
            <person name="Priyono X."/>
            <person name="Rigoreau M."/>
            <person name="Rouard M."/>
            <person name="Rozas J."/>
            <person name="Tranchant-Dubreuil C."/>
            <person name="VanBuren R."/>
            <person name="Zhang Q."/>
            <person name="Andrade A.C."/>
            <person name="Argout X."/>
            <person name="Bertrand B."/>
            <person name="de Kochko A."/>
            <person name="Graziosi G."/>
            <person name="Henry R.J."/>
            <person name="Jayarama X."/>
            <person name="Ming R."/>
            <person name="Nagai C."/>
            <person name="Rounsley S."/>
            <person name="Sankoff D."/>
            <person name="Giuliano G."/>
            <person name="Albert V.A."/>
            <person name="Wincker P."/>
            <person name="Lashermes P."/>
        </authorList>
    </citation>
    <scope>NUCLEOTIDE SEQUENCE [LARGE SCALE GENOMIC DNA]</scope>
    <source>
        <strain evidence="13">cv. DH200-94</strain>
    </source>
</reference>
<dbReference type="OMA" id="GALFIWC"/>
<dbReference type="PANTHER" id="PTHR12468:SF2">
    <property type="entry name" value="GPI MANNOSYLTRANSFERASE 2"/>
    <property type="match status" value="1"/>
</dbReference>
<dbReference type="GO" id="GO:0005789">
    <property type="term" value="C:endoplasmic reticulum membrane"/>
    <property type="evidence" value="ECO:0007669"/>
    <property type="project" value="UniProtKB-SubCell"/>
</dbReference>
<feature type="transmembrane region" description="Helical" evidence="11">
    <location>
        <begin position="326"/>
        <end position="344"/>
    </location>
</feature>
<evidence type="ECO:0000256" key="4">
    <source>
        <dbReference type="ARBA" id="ARBA00022502"/>
    </source>
</evidence>
<evidence type="ECO:0000256" key="6">
    <source>
        <dbReference type="ARBA" id="ARBA00022679"/>
    </source>
</evidence>
<comment type="pathway">
    <text evidence="2 11">Glycolipid biosynthesis; glycosylphosphatidylinositol-anchor biosynthesis.</text>
</comment>
<evidence type="ECO:0000313" key="12">
    <source>
        <dbReference type="EMBL" id="CDP20418.1"/>
    </source>
</evidence>
<proteinExistence type="inferred from homology"/>
<dbReference type="PhylomeDB" id="A0A068VL65"/>
<keyword evidence="6 11" id="KW-0808">Transferase</keyword>
<dbReference type="GO" id="GO:0004376">
    <property type="term" value="F:GPI mannosyltransferase activity"/>
    <property type="evidence" value="ECO:0007669"/>
    <property type="project" value="InterPro"/>
</dbReference>
<dbReference type="OrthoDB" id="10252502at2759"/>
<feature type="transmembrane region" description="Helical" evidence="11">
    <location>
        <begin position="20"/>
        <end position="38"/>
    </location>
</feature>
<evidence type="ECO:0000256" key="3">
    <source>
        <dbReference type="ARBA" id="ARBA00008698"/>
    </source>
</evidence>
<evidence type="ECO:0000256" key="7">
    <source>
        <dbReference type="ARBA" id="ARBA00022692"/>
    </source>
</evidence>